<protein>
    <submittedName>
        <fullName evidence="5">Transcriptional regulator GlxA family with amidase domain</fullName>
    </submittedName>
</protein>
<sequence>MKMTFLAAEGCLASGIAGLVDMFAIANMWSAYLSGKPDPPFATEIVSQGGRPVVSSGCMQMLPTRSLTDAPATDFVLIPPFIPLPDPDHGDTATVRDWIIAHHRRQTPVAAMCTGVFLLAETGLLDGRRATTNWQFARKFRERFPAVDLRPEYLLTEDNGLICTGAATSYYNLGLWIINRYGSAELASACAKALLIDPNRDSQTPYFMLSRQREHNDHEMLQAQRYLEQNFSKGVVIDEVARHVRISPRHFKRRFKHATGHAPIQYLQLVRIEAAKKKLETTFETIDEITRYIGYEDSSTFRRLFRQHTNLSPREYRDKFSCVQAVV</sequence>
<dbReference type="InterPro" id="IPR018060">
    <property type="entry name" value="HTH_AraC"/>
</dbReference>
<dbReference type="InterPro" id="IPR020449">
    <property type="entry name" value="Tscrpt_reg_AraC-type_HTH"/>
</dbReference>
<evidence type="ECO:0000313" key="5">
    <source>
        <dbReference type="EMBL" id="MBB5349474.1"/>
    </source>
</evidence>
<accession>A0A840V1D6</accession>
<dbReference type="PRINTS" id="PR00032">
    <property type="entry name" value="HTHARAC"/>
</dbReference>
<evidence type="ECO:0000256" key="3">
    <source>
        <dbReference type="ARBA" id="ARBA00023163"/>
    </source>
</evidence>
<dbReference type="PANTHER" id="PTHR43130:SF11">
    <property type="entry name" value="TRANSCRIPTIONAL REGULATORY PROTEIN"/>
    <property type="match status" value="1"/>
</dbReference>
<dbReference type="PANTHER" id="PTHR43130">
    <property type="entry name" value="ARAC-FAMILY TRANSCRIPTIONAL REGULATOR"/>
    <property type="match status" value="1"/>
</dbReference>
<proteinExistence type="predicted"/>
<keyword evidence="6" id="KW-1185">Reference proteome</keyword>
<dbReference type="SUPFAM" id="SSF52317">
    <property type="entry name" value="Class I glutamine amidotransferase-like"/>
    <property type="match status" value="1"/>
</dbReference>
<comment type="caution">
    <text evidence="5">The sequence shown here is derived from an EMBL/GenBank/DDBJ whole genome shotgun (WGS) entry which is preliminary data.</text>
</comment>
<dbReference type="PROSITE" id="PS01124">
    <property type="entry name" value="HTH_ARAC_FAMILY_2"/>
    <property type="match status" value="1"/>
</dbReference>
<dbReference type="PROSITE" id="PS00041">
    <property type="entry name" value="HTH_ARAC_FAMILY_1"/>
    <property type="match status" value="1"/>
</dbReference>
<keyword evidence="2" id="KW-0238">DNA-binding</keyword>
<dbReference type="SMART" id="SM00342">
    <property type="entry name" value="HTH_ARAC"/>
    <property type="match status" value="1"/>
</dbReference>
<dbReference type="InterPro" id="IPR018062">
    <property type="entry name" value="HTH_AraC-typ_CS"/>
</dbReference>
<dbReference type="SUPFAM" id="SSF46689">
    <property type="entry name" value="Homeodomain-like"/>
    <property type="match status" value="2"/>
</dbReference>
<dbReference type="Pfam" id="PF12833">
    <property type="entry name" value="HTH_18"/>
    <property type="match status" value="1"/>
</dbReference>
<dbReference type="Gene3D" id="3.40.50.880">
    <property type="match status" value="1"/>
</dbReference>
<dbReference type="Gene3D" id="1.10.10.60">
    <property type="entry name" value="Homeodomain-like"/>
    <property type="match status" value="2"/>
</dbReference>
<evidence type="ECO:0000256" key="2">
    <source>
        <dbReference type="ARBA" id="ARBA00023125"/>
    </source>
</evidence>
<keyword evidence="3" id="KW-0804">Transcription</keyword>
<dbReference type="AlphaFoldDB" id="A0A840V1D6"/>
<dbReference type="CDD" id="cd03138">
    <property type="entry name" value="GATase1_AraC_2"/>
    <property type="match status" value="1"/>
</dbReference>
<feature type="domain" description="HTH araC/xylS-type" evidence="4">
    <location>
        <begin position="221"/>
        <end position="319"/>
    </location>
</feature>
<dbReference type="InterPro" id="IPR052158">
    <property type="entry name" value="INH-QAR"/>
</dbReference>
<organism evidence="5 6">
    <name type="scientific">Desulfoprunum benzoelyticum</name>
    <dbReference type="NCBI Taxonomy" id="1506996"/>
    <lineage>
        <taxon>Bacteria</taxon>
        <taxon>Pseudomonadati</taxon>
        <taxon>Thermodesulfobacteriota</taxon>
        <taxon>Desulfobulbia</taxon>
        <taxon>Desulfobulbales</taxon>
        <taxon>Desulfobulbaceae</taxon>
        <taxon>Desulfoprunum</taxon>
    </lineage>
</organism>
<evidence type="ECO:0000313" key="6">
    <source>
        <dbReference type="Proteomes" id="UP000539642"/>
    </source>
</evidence>
<name>A0A840V1D6_9BACT</name>
<dbReference type="InterPro" id="IPR029062">
    <property type="entry name" value="Class_I_gatase-like"/>
</dbReference>
<evidence type="ECO:0000256" key="1">
    <source>
        <dbReference type="ARBA" id="ARBA00023015"/>
    </source>
</evidence>
<gene>
    <name evidence="5" type="ORF">HNQ81_003228</name>
</gene>
<keyword evidence="1" id="KW-0805">Transcription regulation</keyword>
<dbReference type="InterPro" id="IPR002818">
    <property type="entry name" value="DJ-1/PfpI"/>
</dbReference>
<dbReference type="RefSeq" id="WP_183352264.1">
    <property type="nucleotide sequence ID" value="NZ_JACHEO010000026.1"/>
</dbReference>
<reference evidence="5 6" key="1">
    <citation type="submission" date="2020-08" db="EMBL/GenBank/DDBJ databases">
        <title>Genomic Encyclopedia of Type Strains, Phase IV (KMG-IV): sequencing the most valuable type-strain genomes for metagenomic binning, comparative biology and taxonomic classification.</title>
        <authorList>
            <person name="Goeker M."/>
        </authorList>
    </citation>
    <scope>NUCLEOTIDE SEQUENCE [LARGE SCALE GENOMIC DNA]</scope>
    <source>
        <strain evidence="5 6">DSM 28570</strain>
    </source>
</reference>
<dbReference type="GO" id="GO:0003700">
    <property type="term" value="F:DNA-binding transcription factor activity"/>
    <property type="evidence" value="ECO:0007669"/>
    <property type="project" value="InterPro"/>
</dbReference>
<evidence type="ECO:0000259" key="4">
    <source>
        <dbReference type="PROSITE" id="PS01124"/>
    </source>
</evidence>
<dbReference type="InterPro" id="IPR009057">
    <property type="entry name" value="Homeodomain-like_sf"/>
</dbReference>
<dbReference type="Proteomes" id="UP000539642">
    <property type="component" value="Unassembled WGS sequence"/>
</dbReference>
<dbReference type="Pfam" id="PF01965">
    <property type="entry name" value="DJ-1_PfpI"/>
    <property type="match status" value="1"/>
</dbReference>
<dbReference type="GO" id="GO:0043565">
    <property type="term" value="F:sequence-specific DNA binding"/>
    <property type="evidence" value="ECO:0007669"/>
    <property type="project" value="InterPro"/>
</dbReference>
<dbReference type="EMBL" id="JACHEO010000026">
    <property type="protein sequence ID" value="MBB5349474.1"/>
    <property type="molecule type" value="Genomic_DNA"/>
</dbReference>